<dbReference type="AlphaFoldDB" id="A0A5J6G795"/>
<dbReference type="Proteomes" id="UP000325529">
    <property type="component" value="Chromosome"/>
</dbReference>
<gene>
    <name evidence="1" type="ORF">CP970_11155</name>
</gene>
<name>A0A5J6G795_STRKN</name>
<accession>A0A5J6G795</accession>
<dbReference type="EMBL" id="CP023699">
    <property type="protein sequence ID" value="QEU91369.1"/>
    <property type="molecule type" value="Genomic_DNA"/>
</dbReference>
<sequence length="142" mass="15368">MVRGLPPMRREDIESLECLRTLLRGTKPAPEPFPEIPEELLLLAGSEEIPDGAKSTVLGVLFASAFAYAVATADTDQARAELLERTLGVRLTHALASLVLDYEARVLGQDPGAVTLADCGRTAVTVMYEVAVRDGWTERKTS</sequence>
<dbReference type="KEGG" id="ska:CP970_11155"/>
<organism evidence="1 2">
    <name type="scientific">Streptomyces kanamyceticus</name>
    <dbReference type="NCBI Taxonomy" id="1967"/>
    <lineage>
        <taxon>Bacteria</taxon>
        <taxon>Bacillati</taxon>
        <taxon>Actinomycetota</taxon>
        <taxon>Actinomycetes</taxon>
        <taxon>Kitasatosporales</taxon>
        <taxon>Streptomycetaceae</taxon>
        <taxon>Streptomyces</taxon>
    </lineage>
</organism>
<proteinExistence type="predicted"/>
<keyword evidence="2" id="KW-1185">Reference proteome</keyword>
<protein>
    <submittedName>
        <fullName evidence="1">Uncharacterized protein</fullName>
    </submittedName>
</protein>
<reference evidence="1 2" key="1">
    <citation type="submission" date="2017-09" db="EMBL/GenBank/DDBJ databases">
        <authorList>
            <person name="Lee N."/>
            <person name="Cho B.-K."/>
        </authorList>
    </citation>
    <scope>NUCLEOTIDE SEQUENCE [LARGE SCALE GENOMIC DNA]</scope>
    <source>
        <strain evidence="1 2">ATCC 12853</strain>
    </source>
</reference>
<evidence type="ECO:0000313" key="2">
    <source>
        <dbReference type="Proteomes" id="UP000325529"/>
    </source>
</evidence>
<evidence type="ECO:0000313" key="1">
    <source>
        <dbReference type="EMBL" id="QEU91369.1"/>
    </source>
</evidence>